<organism evidence="1 2">
    <name type="scientific">Ensete ventricosum</name>
    <name type="common">Abyssinian banana</name>
    <name type="synonym">Musa ensete</name>
    <dbReference type="NCBI Taxonomy" id="4639"/>
    <lineage>
        <taxon>Eukaryota</taxon>
        <taxon>Viridiplantae</taxon>
        <taxon>Streptophyta</taxon>
        <taxon>Embryophyta</taxon>
        <taxon>Tracheophyta</taxon>
        <taxon>Spermatophyta</taxon>
        <taxon>Magnoliopsida</taxon>
        <taxon>Liliopsida</taxon>
        <taxon>Zingiberales</taxon>
        <taxon>Musaceae</taxon>
        <taxon>Ensete</taxon>
    </lineage>
</organism>
<protein>
    <submittedName>
        <fullName evidence="1">Uncharacterized protein</fullName>
    </submittedName>
</protein>
<gene>
    <name evidence="1" type="ORF">B296_00053712</name>
</gene>
<evidence type="ECO:0000313" key="2">
    <source>
        <dbReference type="Proteomes" id="UP000287651"/>
    </source>
</evidence>
<name>A0A426Y6S4_ENSVE</name>
<sequence>MTDHLPQFNGVSRHEHLFRPYDYDHRRCDDLPVSKTAMEFDDELVLFHCEATTLAAPQKAGRLGERAPGPLSMGTDVCYEEVVFLLSPRSSFDGGLLTATETSPLLPSPNELAYMLSRW</sequence>
<reference evidence="1 2" key="1">
    <citation type="journal article" date="2014" name="Agronomy (Basel)">
        <title>A Draft Genome Sequence for Ensete ventricosum, the Drought-Tolerant Tree Against Hunger.</title>
        <authorList>
            <person name="Harrison J."/>
            <person name="Moore K.A."/>
            <person name="Paszkiewicz K."/>
            <person name="Jones T."/>
            <person name="Grant M."/>
            <person name="Ambacheew D."/>
            <person name="Muzemil S."/>
            <person name="Studholme D.J."/>
        </authorList>
    </citation>
    <scope>NUCLEOTIDE SEQUENCE [LARGE SCALE GENOMIC DNA]</scope>
</reference>
<comment type="caution">
    <text evidence="1">The sequence shown here is derived from an EMBL/GenBank/DDBJ whole genome shotgun (WGS) entry which is preliminary data.</text>
</comment>
<proteinExistence type="predicted"/>
<dbReference type="Proteomes" id="UP000287651">
    <property type="component" value="Unassembled WGS sequence"/>
</dbReference>
<dbReference type="EMBL" id="AMZH03014529">
    <property type="protein sequence ID" value="RRT47485.1"/>
    <property type="molecule type" value="Genomic_DNA"/>
</dbReference>
<evidence type="ECO:0000313" key="1">
    <source>
        <dbReference type="EMBL" id="RRT47485.1"/>
    </source>
</evidence>
<dbReference type="AlphaFoldDB" id="A0A426Y6S4"/>
<accession>A0A426Y6S4</accession>